<name>B9FMZ5_ORYSJ</name>
<evidence type="ECO:0000256" key="6">
    <source>
        <dbReference type="RuleBase" id="RU000461"/>
    </source>
</evidence>
<dbReference type="SUPFAM" id="SSF48264">
    <property type="entry name" value="Cytochrome P450"/>
    <property type="match status" value="1"/>
</dbReference>
<dbReference type="Gene3D" id="1.10.630.10">
    <property type="entry name" value="Cytochrome P450"/>
    <property type="match status" value="2"/>
</dbReference>
<feature type="binding site" description="axial binding residue" evidence="5">
    <location>
        <position position="427"/>
    </location>
    <ligand>
        <name>heme</name>
        <dbReference type="ChEBI" id="CHEBI:30413"/>
    </ligand>
    <ligandPart>
        <name>Fe</name>
        <dbReference type="ChEBI" id="CHEBI:18248"/>
    </ligandPart>
</feature>
<keyword evidence="6" id="KW-0560">Oxidoreductase</keyword>
<dbReference type="EMBL" id="CM000142">
    <property type="protein sequence ID" value="EEE62666.1"/>
    <property type="molecule type" value="Genomic_DNA"/>
</dbReference>
<keyword evidence="2 5" id="KW-0479">Metal-binding</keyword>
<evidence type="ECO:0000256" key="7">
    <source>
        <dbReference type="SAM" id="Phobius"/>
    </source>
</evidence>
<evidence type="ECO:0000256" key="5">
    <source>
        <dbReference type="PIRSR" id="PIRSR602401-1"/>
    </source>
</evidence>
<dbReference type="PROSITE" id="PS00086">
    <property type="entry name" value="CYTOCHROME_P450"/>
    <property type="match status" value="1"/>
</dbReference>
<gene>
    <name evidence="8" type="ORF">OsJ_17469</name>
</gene>
<evidence type="ECO:0000313" key="8">
    <source>
        <dbReference type="EMBL" id="EEE62666.1"/>
    </source>
</evidence>
<proteinExistence type="inferred from homology"/>
<reference evidence="8" key="2">
    <citation type="submission" date="2008-12" db="EMBL/GenBank/DDBJ databases">
        <title>Improved gene annotation of the rice (Oryza sativa) genomes.</title>
        <authorList>
            <person name="Wang J."/>
            <person name="Li R."/>
            <person name="Fan W."/>
            <person name="Huang Q."/>
            <person name="Zhang J."/>
            <person name="Zhou Y."/>
            <person name="Hu Y."/>
            <person name="Zi S."/>
            <person name="Li J."/>
            <person name="Ni P."/>
            <person name="Zheng H."/>
            <person name="Zhang Y."/>
            <person name="Zhao M."/>
            <person name="Hao Q."/>
            <person name="McDermott J."/>
            <person name="Samudrala R."/>
            <person name="Kristiansen K."/>
            <person name="Wong G.K.-S."/>
        </authorList>
    </citation>
    <scope>NUCLEOTIDE SEQUENCE</scope>
</reference>
<keyword evidence="1 7" id="KW-0812">Transmembrane</keyword>
<dbReference type="GO" id="GO:0020037">
    <property type="term" value="F:heme binding"/>
    <property type="evidence" value="ECO:0007669"/>
    <property type="project" value="InterPro"/>
</dbReference>
<comment type="similarity">
    <text evidence="6">Belongs to the cytochrome P450 family.</text>
</comment>
<comment type="cofactor">
    <cofactor evidence="5">
        <name>heme</name>
        <dbReference type="ChEBI" id="CHEBI:30413"/>
    </cofactor>
</comment>
<keyword evidence="7" id="KW-0472">Membrane</keyword>
<dbReference type="PRINTS" id="PR00463">
    <property type="entry name" value="EP450I"/>
</dbReference>
<dbReference type="GO" id="GO:0004497">
    <property type="term" value="F:monooxygenase activity"/>
    <property type="evidence" value="ECO:0007669"/>
    <property type="project" value="UniProtKB-KW"/>
</dbReference>
<feature type="transmembrane region" description="Helical" evidence="7">
    <location>
        <begin position="12"/>
        <end position="34"/>
    </location>
</feature>
<dbReference type="PANTHER" id="PTHR24286:SF226">
    <property type="entry name" value="CYTOCHROME P450 90D2"/>
    <property type="match status" value="1"/>
</dbReference>
<dbReference type="InterPro" id="IPR001128">
    <property type="entry name" value="Cyt_P450"/>
</dbReference>
<keyword evidence="6" id="KW-0503">Monooxygenase</keyword>
<keyword evidence="3 7" id="KW-1133">Transmembrane helix</keyword>
<organism evidence="8">
    <name type="scientific">Oryza sativa subsp. japonica</name>
    <name type="common">Rice</name>
    <dbReference type="NCBI Taxonomy" id="39947"/>
    <lineage>
        <taxon>Eukaryota</taxon>
        <taxon>Viridiplantae</taxon>
        <taxon>Streptophyta</taxon>
        <taxon>Embryophyta</taxon>
        <taxon>Tracheophyta</taxon>
        <taxon>Spermatophyta</taxon>
        <taxon>Magnoliopsida</taxon>
        <taxon>Liliopsida</taxon>
        <taxon>Poales</taxon>
        <taxon>Poaceae</taxon>
        <taxon>BOP clade</taxon>
        <taxon>Oryzoideae</taxon>
        <taxon>Oryzeae</taxon>
        <taxon>Oryzinae</taxon>
        <taxon>Oryza</taxon>
        <taxon>Oryza sativa</taxon>
    </lineage>
</organism>
<dbReference type="PANTHER" id="PTHR24286">
    <property type="entry name" value="CYTOCHROME P450 26"/>
    <property type="match status" value="1"/>
</dbReference>
<dbReference type="Proteomes" id="UP000007752">
    <property type="component" value="Chromosome 5"/>
</dbReference>
<dbReference type="AlphaFoldDB" id="B9FMZ5"/>
<dbReference type="InterPro" id="IPR017972">
    <property type="entry name" value="Cyt_P450_CS"/>
</dbReference>
<dbReference type="GO" id="GO:0005506">
    <property type="term" value="F:iron ion binding"/>
    <property type="evidence" value="ECO:0007669"/>
    <property type="project" value="InterPro"/>
</dbReference>
<keyword evidence="5 6" id="KW-0349">Heme</keyword>
<sequence length="477" mass="52659">MQPLAAGGGVSWPLYAATVAAALLVTAIVLRLAARSTAAACKARPPAGSLGWPLVGETLQFISAAYSSRPESFVEKRCRRYGKVFKSHLWGSPAVVSPKAKASRAVLQSDAARVHGLAGAFFKSPELKARVTADMRSRLAAAMDAWRATAATGAGAAVRVQDEAKLIVFEILVRALIGLEQGQEMNYLRQQFHIFIAGLISLPIKLPGTQLYRSLKAKKRMTSLIQNFIQEKRRRIFEGKDPCAVSRDLIDVLMSNGSDELSLTDELISDQYDRLQDPRRGLRASAHHTCHQVPQRMPIGFAATRGTEENMELKRQKSDVGETLEWTDYMSLTFTQHVITETLRIGNIISGIMRKAVRDVEVKGQGDVVIPKGWCVLVYFRSVHLDANIYDDPYAFNPWRWKERDMAAATANSGSGFTPFGGGQRLCPGLDLARLQTSIFLHHLVTNFTWVAQGDVVVNFPTVRLKRGMPIKVTPKT</sequence>
<dbReference type="Pfam" id="PF00067">
    <property type="entry name" value="p450"/>
    <property type="match status" value="1"/>
</dbReference>
<evidence type="ECO:0000256" key="4">
    <source>
        <dbReference type="ARBA" id="ARBA00023004"/>
    </source>
</evidence>
<reference evidence="8" key="1">
    <citation type="journal article" date="2005" name="PLoS Biol.">
        <title>The genomes of Oryza sativa: a history of duplications.</title>
        <authorList>
            <person name="Yu J."/>
            <person name="Wang J."/>
            <person name="Lin W."/>
            <person name="Li S."/>
            <person name="Li H."/>
            <person name="Zhou J."/>
            <person name="Ni P."/>
            <person name="Dong W."/>
            <person name="Hu S."/>
            <person name="Zeng C."/>
            <person name="Zhang J."/>
            <person name="Zhang Y."/>
            <person name="Li R."/>
            <person name="Xu Z."/>
            <person name="Li S."/>
            <person name="Li X."/>
            <person name="Zheng H."/>
            <person name="Cong L."/>
            <person name="Lin L."/>
            <person name="Yin J."/>
            <person name="Geng J."/>
            <person name="Li G."/>
            <person name="Shi J."/>
            <person name="Liu J."/>
            <person name="Lv H."/>
            <person name="Li J."/>
            <person name="Wang J."/>
            <person name="Deng Y."/>
            <person name="Ran L."/>
            <person name="Shi X."/>
            <person name="Wang X."/>
            <person name="Wu Q."/>
            <person name="Li C."/>
            <person name="Ren X."/>
            <person name="Wang J."/>
            <person name="Wang X."/>
            <person name="Li D."/>
            <person name="Liu D."/>
            <person name="Zhang X."/>
            <person name="Ji Z."/>
            <person name="Zhao W."/>
            <person name="Sun Y."/>
            <person name="Zhang Z."/>
            <person name="Bao J."/>
            <person name="Han Y."/>
            <person name="Dong L."/>
            <person name="Ji J."/>
            <person name="Chen P."/>
            <person name="Wu S."/>
            <person name="Liu J."/>
            <person name="Xiao Y."/>
            <person name="Bu D."/>
            <person name="Tan J."/>
            <person name="Yang L."/>
            <person name="Ye C."/>
            <person name="Zhang J."/>
            <person name="Xu J."/>
            <person name="Zhou Y."/>
            <person name="Yu Y."/>
            <person name="Zhang B."/>
            <person name="Zhuang S."/>
            <person name="Wei H."/>
            <person name="Liu B."/>
            <person name="Lei M."/>
            <person name="Yu H."/>
            <person name="Li Y."/>
            <person name="Xu H."/>
            <person name="Wei S."/>
            <person name="He X."/>
            <person name="Fang L."/>
            <person name="Zhang Z."/>
            <person name="Zhang Y."/>
            <person name="Huang X."/>
            <person name="Su Z."/>
            <person name="Tong W."/>
            <person name="Li J."/>
            <person name="Tong Z."/>
            <person name="Li S."/>
            <person name="Ye J."/>
            <person name="Wang L."/>
            <person name="Fang L."/>
            <person name="Lei T."/>
            <person name="Chen C."/>
            <person name="Chen H."/>
            <person name="Xu Z."/>
            <person name="Li H."/>
            <person name="Huang H."/>
            <person name="Zhang F."/>
            <person name="Xu H."/>
            <person name="Li N."/>
            <person name="Zhao C."/>
            <person name="Li S."/>
            <person name="Dong L."/>
            <person name="Huang Y."/>
            <person name="Li L."/>
            <person name="Xi Y."/>
            <person name="Qi Q."/>
            <person name="Li W."/>
            <person name="Zhang B."/>
            <person name="Hu W."/>
            <person name="Zhang Y."/>
            <person name="Tian X."/>
            <person name="Jiao Y."/>
            <person name="Liang X."/>
            <person name="Jin J."/>
            <person name="Gao L."/>
            <person name="Zheng W."/>
            <person name="Hao B."/>
            <person name="Liu S."/>
            <person name="Wang W."/>
            <person name="Yuan L."/>
            <person name="Cao M."/>
            <person name="McDermott J."/>
            <person name="Samudrala R."/>
            <person name="Wang J."/>
            <person name="Wong G.K."/>
            <person name="Yang H."/>
        </authorList>
    </citation>
    <scope>NUCLEOTIDE SEQUENCE [LARGE SCALE GENOMIC DNA]</scope>
</reference>
<dbReference type="InterPro" id="IPR002401">
    <property type="entry name" value="Cyt_P450_E_grp-I"/>
</dbReference>
<dbReference type="InterPro" id="IPR036396">
    <property type="entry name" value="Cyt_P450_sf"/>
</dbReference>
<evidence type="ECO:0000256" key="3">
    <source>
        <dbReference type="ARBA" id="ARBA00022989"/>
    </source>
</evidence>
<protein>
    <submittedName>
        <fullName evidence="8">Uncharacterized protein</fullName>
    </submittedName>
</protein>
<accession>B9FMZ5</accession>
<dbReference type="GO" id="GO:0016705">
    <property type="term" value="F:oxidoreductase activity, acting on paired donors, with incorporation or reduction of molecular oxygen"/>
    <property type="evidence" value="ECO:0007669"/>
    <property type="project" value="InterPro"/>
</dbReference>
<keyword evidence="4 5" id="KW-0408">Iron</keyword>
<evidence type="ECO:0000256" key="2">
    <source>
        <dbReference type="ARBA" id="ARBA00022723"/>
    </source>
</evidence>
<evidence type="ECO:0000256" key="1">
    <source>
        <dbReference type="ARBA" id="ARBA00022692"/>
    </source>
</evidence>